<sequence>MISGLQWWVKDIPLNMMSVCISWGAMSIWVI</sequence>
<evidence type="ECO:0000313" key="1">
    <source>
        <dbReference type="EMBL" id="JAD44298.1"/>
    </source>
</evidence>
<accession>A0A0A9A2X7</accession>
<protein>
    <submittedName>
        <fullName evidence="1">Uncharacterized protein</fullName>
    </submittedName>
</protein>
<reference evidence="1" key="1">
    <citation type="submission" date="2014-09" db="EMBL/GenBank/DDBJ databases">
        <authorList>
            <person name="Magalhaes I.L.F."/>
            <person name="Oliveira U."/>
            <person name="Santos F.R."/>
            <person name="Vidigal T.H.D.A."/>
            <person name="Brescovit A.D."/>
            <person name="Santos A.J."/>
        </authorList>
    </citation>
    <scope>NUCLEOTIDE SEQUENCE</scope>
    <source>
        <tissue evidence="1">Shoot tissue taken approximately 20 cm above the soil surface</tissue>
    </source>
</reference>
<reference evidence="1" key="2">
    <citation type="journal article" date="2015" name="Data Brief">
        <title>Shoot transcriptome of the giant reed, Arundo donax.</title>
        <authorList>
            <person name="Barrero R.A."/>
            <person name="Guerrero F.D."/>
            <person name="Moolhuijzen P."/>
            <person name="Goolsby J.A."/>
            <person name="Tidwell J."/>
            <person name="Bellgard S.E."/>
            <person name="Bellgard M.I."/>
        </authorList>
    </citation>
    <scope>NUCLEOTIDE SEQUENCE</scope>
    <source>
        <tissue evidence="1">Shoot tissue taken approximately 20 cm above the soil surface</tissue>
    </source>
</reference>
<name>A0A0A9A2X7_ARUDO</name>
<organism evidence="1">
    <name type="scientific">Arundo donax</name>
    <name type="common">Giant reed</name>
    <name type="synonym">Donax arundinaceus</name>
    <dbReference type="NCBI Taxonomy" id="35708"/>
    <lineage>
        <taxon>Eukaryota</taxon>
        <taxon>Viridiplantae</taxon>
        <taxon>Streptophyta</taxon>
        <taxon>Embryophyta</taxon>
        <taxon>Tracheophyta</taxon>
        <taxon>Spermatophyta</taxon>
        <taxon>Magnoliopsida</taxon>
        <taxon>Liliopsida</taxon>
        <taxon>Poales</taxon>
        <taxon>Poaceae</taxon>
        <taxon>PACMAD clade</taxon>
        <taxon>Arundinoideae</taxon>
        <taxon>Arundineae</taxon>
        <taxon>Arundo</taxon>
    </lineage>
</organism>
<proteinExistence type="predicted"/>
<dbReference type="AlphaFoldDB" id="A0A0A9A2X7"/>
<dbReference type="EMBL" id="GBRH01253597">
    <property type="protein sequence ID" value="JAD44298.1"/>
    <property type="molecule type" value="Transcribed_RNA"/>
</dbReference>